<dbReference type="FunFam" id="3.40.50.300:FF:000127">
    <property type="entry name" value="Ribose import ATP-binding protein RbsA"/>
    <property type="match status" value="1"/>
</dbReference>
<evidence type="ECO:0000259" key="9">
    <source>
        <dbReference type="PROSITE" id="PS50893"/>
    </source>
</evidence>
<evidence type="ECO:0000256" key="6">
    <source>
        <dbReference type="ARBA" id="ARBA00022840"/>
    </source>
</evidence>
<evidence type="ECO:0000256" key="4">
    <source>
        <dbReference type="ARBA" id="ARBA00022737"/>
    </source>
</evidence>
<dbReference type="GO" id="GO:0016887">
    <property type="term" value="F:ATP hydrolysis activity"/>
    <property type="evidence" value="ECO:0007669"/>
    <property type="project" value="InterPro"/>
</dbReference>
<comment type="subcellular location">
    <subcellularLocation>
        <location evidence="1">Cell membrane</location>
        <topology evidence="1">Peripheral membrane protein</topology>
    </subcellularLocation>
</comment>
<feature type="domain" description="ABC transporter" evidence="9">
    <location>
        <begin position="3"/>
        <end position="240"/>
    </location>
</feature>
<evidence type="ECO:0000256" key="3">
    <source>
        <dbReference type="ARBA" id="ARBA00022475"/>
    </source>
</evidence>
<dbReference type="InterPro" id="IPR003439">
    <property type="entry name" value="ABC_transporter-like_ATP-bd"/>
</dbReference>
<keyword evidence="5" id="KW-0547">Nucleotide-binding</keyword>
<keyword evidence="2" id="KW-0813">Transport</keyword>
<dbReference type="Pfam" id="PF00005">
    <property type="entry name" value="ABC_tran"/>
    <property type="match status" value="2"/>
</dbReference>
<dbReference type="InterPro" id="IPR003593">
    <property type="entry name" value="AAA+_ATPase"/>
</dbReference>
<dbReference type="CDD" id="cd03216">
    <property type="entry name" value="ABC_Carb_Monos_I"/>
    <property type="match status" value="1"/>
</dbReference>
<dbReference type="CDD" id="cd03215">
    <property type="entry name" value="ABC_Carb_Monos_II"/>
    <property type="match status" value="1"/>
</dbReference>
<keyword evidence="8" id="KW-0472">Membrane</keyword>
<dbReference type="GO" id="GO:0005886">
    <property type="term" value="C:plasma membrane"/>
    <property type="evidence" value="ECO:0007669"/>
    <property type="project" value="UniProtKB-SubCell"/>
</dbReference>
<dbReference type="AlphaFoldDB" id="A0A6J6JRH5"/>
<evidence type="ECO:0000256" key="2">
    <source>
        <dbReference type="ARBA" id="ARBA00022448"/>
    </source>
</evidence>
<dbReference type="InterPro" id="IPR017871">
    <property type="entry name" value="ABC_transporter-like_CS"/>
</dbReference>
<gene>
    <name evidence="10" type="ORF">UFOPK2000_01212</name>
</gene>
<dbReference type="PANTHER" id="PTHR43790:SF4">
    <property type="entry name" value="GUANOSINE IMPORT ATP-BINDING PROTEIN NUPO"/>
    <property type="match status" value="1"/>
</dbReference>
<dbReference type="SMART" id="SM00382">
    <property type="entry name" value="AAA"/>
    <property type="match status" value="2"/>
</dbReference>
<dbReference type="GO" id="GO:0005524">
    <property type="term" value="F:ATP binding"/>
    <property type="evidence" value="ECO:0007669"/>
    <property type="project" value="UniProtKB-KW"/>
</dbReference>
<keyword evidence="3" id="KW-1003">Cell membrane</keyword>
<reference evidence="10" key="1">
    <citation type="submission" date="2020-05" db="EMBL/GenBank/DDBJ databases">
        <authorList>
            <person name="Chiriac C."/>
            <person name="Salcher M."/>
            <person name="Ghai R."/>
            <person name="Kavagutti S V."/>
        </authorList>
    </citation>
    <scope>NUCLEOTIDE SEQUENCE</scope>
</reference>
<dbReference type="Gene3D" id="3.40.50.300">
    <property type="entry name" value="P-loop containing nucleotide triphosphate hydrolases"/>
    <property type="match status" value="2"/>
</dbReference>
<keyword evidence="6" id="KW-0067">ATP-binding</keyword>
<evidence type="ECO:0000256" key="5">
    <source>
        <dbReference type="ARBA" id="ARBA00022741"/>
    </source>
</evidence>
<dbReference type="PANTHER" id="PTHR43790">
    <property type="entry name" value="CARBOHYDRATE TRANSPORT ATP-BINDING PROTEIN MG119-RELATED"/>
    <property type="match status" value="1"/>
</dbReference>
<dbReference type="SUPFAM" id="SSF52540">
    <property type="entry name" value="P-loop containing nucleoside triphosphate hydrolases"/>
    <property type="match status" value="2"/>
</dbReference>
<dbReference type="PROSITE" id="PS00211">
    <property type="entry name" value="ABC_TRANSPORTER_1"/>
    <property type="match status" value="1"/>
</dbReference>
<dbReference type="InterPro" id="IPR050107">
    <property type="entry name" value="ABC_carbohydrate_import_ATPase"/>
</dbReference>
<organism evidence="10">
    <name type="scientific">freshwater metagenome</name>
    <dbReference type="NCBI Taxonomy" id="449393"/>
    <lineage>
        <taxon>unclassified sequences</taxon>
        <taxon>metagenomes</taxon>
        <taxon>ecological metagenomes</taxon>
    </lineage>
</organism>
<feature type="domain" description="ABC transporter" evidence="9">
    <location>
        <begin position="257"/>
        <end position="501"/>
    </location>
</feature>
<evidence type="ECO:0000256" key="7">
    <source>
        <dbReference type="ARBA" id="ARBA00022967"/>
    </source>
</evidence>
<accession>A0A6J6JRH5</accession>
<sequence>MRLELQKITKQFPGVLANDRISISVDKGQVLGLLGENGAGKSTLMNILSGLYRPDSGKILIDGKERIFRDPAQAIDAGIGMVHQHFMLVPVFDVTESVVLGNEPTKGLLGSFDRAAARAQVVELSKKHGLHVDPDAKIESLPVGVRQRVEILKALYRKSDILVLDEPSAVLTPQETEELFDIIRGLAKGGTSVIFITHKLNEVIAVADKITVLRRGAVAGETTPKKATAAKLAEMMVGREVQLTVSRAASRAAKPLLQVEGLRVLNDAGKLVVNGVTFTVRSGEILAVAGVQGNGQTELVEALTGLRKVDAGSISLEGETLTNRSPREIATAGVAHIPEDRNRDGMVKGMTVAENYILNTYHLAPFSKNGVLNRKEISAAAEKAVLDYDVRTPSVDTDIGSLSGGNQQKVIVAREFGRGVKLVIAAQPTRGLDVGSIEYIHRRIVEQRNAGAAVLIVSTELDEVLALGDRVAVMYEGRIVGILEAKSATRERVGLLMGGIGK</sequence>
<proteinExistence type="predicted"/>
<evidence type="ECO:0000313" key="10">
    <source>
        <dbReference type="EMBL" id="CAB4638904.1"/>
    </source>
</evidence>
<evidence type="ECO:0000256" key="1">
    <source>
        <dbReference type="ARBA" id="ARBA00004202"/>
    </source>
</evidence>
<protein>
    <submittedName>
        <fullName evidence="10">Unannotated protein</fullName>
    </submittedName>
</protein>
<keyword evidence="4" id="KW-0677">Repeat</keyword>
<dbReference type="PROSITE" id="PS50893">
    <property type="entry name" value="ABC_TRANSPORTER_2"/>
    <property type="match status" value="2"/>
</dbReference>
<keyword evidence="7" id="KW-1278">Translocase</keyword>
<name>A0A6J6JRH5_9ZZZZ</name>
<dbReference type="InterPro" id="IPR027417">
    <property type="entry name" value="P-loop_NTPase"/>
</dbReference>
<evidence type="ECO:0000256" key="8">
    <source>
        <dbReference type="ARBA" id="ARBA00023136"/>
    </source>
</evidence>
<dbReference type="EMBL" id="CAEZVK010000148">
    <property type="protein sequence ID" value="CAB4638904.1"/>
    <property type="molecule type" value="Genomic_DNA"/>
</dbReference>